<comment type="caution">
    <text evidence="1">The sequence shown here is derived from an EMBL/GenBank/DDBJ whole genome shotgun (WGS) entry which is preliminary data.</text>
</comment>
<name>A0ABV1N8G3_9GAMM</name>
<accession>A0ABV1N8G3</accession>
<protein>
    <submittedName>
        <fullName evidence="1">Uncharacterized protein</fullName>
    </submittedName>
</protein>
<proteinExistence type="predicted"/>
<evidence type="ECO:0000313" key="2">
    <source>
        <dbReference type="Proteomes" id="UP001472978"/>
    </source>
</evidence>
<gene>
    <name evidence="1" type="ORF">ABE957_15230</name>
</gene>
<reference evidence="1 2" key="1">
    <citation type="submission" date="2024-05" db="EMBL/GenBank/DDBJ databases">
        <title>Halomonas sp. CS7 16S ribosomal RNA gene Genome sequencing and assembly.</title>
        <authorList>
            <person name="Yook S."/>
        </authorList>
    </citation>
    <scope>NUCLEOTIDE SEQUENCE [LARGE SCALE GENOMIC DNA]</scope>
    <source>
        <strain evidence="1 2">CS7</strain>
    </source>
</reference>
<sequence>MADFASRIDIAIVGNSGAQLWLLIHGVPVIHVPGFDQHGYDRYGYVHQAFAFGVYMLEDLSLDDVRYFYSDIERHWLIMAQYTTIIGGKKIDGLEVLSQLVKC</sequence>
<dbReference type="RefSeq" id="WP_349759520.1">
    <property type="nucleotide sequence ID" value="NZ_JBEGCI010000015.1"/>
</dbReference>
<keyword evidence="2" id="KW-1185">Reference proteome</keyword>
<organism evidence="1 2">
    <name type="scientific">Halomonas pelophila</name>
    <dbReference type="NCBI Taxonomy" id="3151122"/>
    <lineage>
        <taxon>Bacteria</taxon>
        <taxon>Pseudomonadati</taxon>
        <taxon>Pseudomonadota</taxon>
        <taxon>Gammaproteobacteria</taxon>
        <taxon>Oceanospirillales</taxon>
        <taxon>Halomonadaceae</taxon>
        <taxon>Halomonas</taxon>
    </lineage>
</organism>
<dbReference type="Proteomes" id="UP001472978">
    <property type="component" value="Unassembled WGS sequence"/>
</dbReference>
<dbReference type="EMBL" id="JBEGCI010000015">
    <property type="protein sequence ID" value="MEQ6890027.1"/>
    <property type="molecule type" value="Genomic_DNA"/>
</dbReference>
<evidence type="ECO:0000313" key="1">
    <source>
        <dbReference type="EMBL" id="MEQ6890027.1"/>
    </source>
</evidence>